<evidence type="ECO:0000256" key="1">
    <source>
        <dbReference type="ARBA" id="ARBA00004229"/>
    </source>
</evidence>
<dbReference type="GO" id="GO:0008033">
    <property type="term" value="P:tRNA processing"/>
    <property type="evidence" value="ECO:0007669"/>
    <property type="project" value="UniProtKB-KW"/>
</dbReference>
<dbReference type="GO" id="GO:0008380">
    <property type="term" value="P:RNA splicing"/>
    <property type="evidence" value="ECO:0007669"/>
    <property type="project" value="UniProtKB-UniRule"/>
</dbReference>
<evidence type="ECO:0000256" key="4">
    <source>
        <dbReference type="ARBA" id="ARBA00022640"/>
    </source>
</evidence>
<dbReference type="AlphaFoldDB" id="Q9BBF7"/>
<sequence>MKMEEYQRYLEIDRSRKKNLLYPLLFREYIYTLAHDHGLSGSIFLENVGYESKSSLLIVKRLITRMYQQNHLIIFSNDFNQNTFFRYNKNLYSQMISESVAVIMEIPLSSRLIPSLERSEFKIVKFHNLQSIHSIFPFLEDKFPHLNYVSDALIPYPIHLEKLVQALCHWVKDFSSLHLLRFLFHEYWNCNSLIIPKKSISISAKKNSRFLLFLYNSHIYEYESILFFLCNQSFHLCSLFFGALLERLYFYGKIENFAEGFSSDFSAILRLLKDPFINYVRYQGKAILTSKDTPLLMKKWKYYLVNLCQYHFYVWFQTEKIYIIPLSKHSLDVLGYLSSVASILWWVRSQMLENLFIIDNTMKKLNPIVPIISLIGSLAKTKFCNAIGHPISKPPWADSSDSDIIYRFLRICRSLSHYYSGSSKKNSLYRIKYILRFSCVKTLARKHKRTLRIFLKKLGSELLEDFITDEEQILFLIFSRSSYISQRLYIGRVWYLDIICCINDLANYKQLNWL</sequence>
<evidence type="ECO:0000256" key="6">
    <source>
        <dbReference type="ARBA" id="ARBA00022694"/>
    </source>
</evidence>
<evidence type="ECO:0000259" key="10">
    <source>
        <dbReference type="Pfam" id="PF01348"/>
    </source>
</evidence>
<evidence type="ECO:0000256" key="7">
    <source>
        <dbReference type="ARBA" id="ARBA00022884"/>
    </source>
</evidence>
<reference evidence="12" key="1">
    <citation type="journal article" date="2001" name="Plant Biol.">
        <title>Infrafamilial Phylogeny of the Aquatic Angiosperm Podostemaceae Inferred from the Nucleotide Sequences of the matK Gene.</title>
        <authorList>
            <person name="Kita Y."/>
            <person name="Kato M."/>
        </authorList>
    </citation>
    <scope>NUCLEOTIDE SEQUENCE</scope>
</reference>
<dbReference type="InterPro" id="IPR024937">
    <property type="entry name" value="Domain_X"/>
</dbReference>
<dbReference type="GO" id="GO:0003723">
    <property type="term" value="F:RNA binding"/>
    <property type="evidence" value="ECO:0007669"/>
    <property type="project" value="UniProtKB-KW"/>
</dbReference>
<feature type="domain" description="Domain X" evidence="10">
    <location>
        <begin position="363"/>
        <end position="474"/>
    </location>
</feature>
<dbReference type="GO" id="GO:0009507">
    <property type="term" value="C:chloroplast"/>
    <property type="evidence" value="ECO:0007669"/>
    <property type="project" value="UniProtKB-SubCell"/>
</dbReference>
<organism evidence="12">
    <name type="scientific">Ixonanthes sp. Bogor</name>
    <dbReference type="NCBI Taxonomy" id="137180"/>
    <lineage>
        <taxon>Eukaryota</taxon>
        <taxon>Viridiplantae</taxon>
        <taxon>Streptophyta</taxon>
        <taxon>Embryophyta</taxon>
        <taxon>Tracheophyta</taxon>
        <taxon>Spermatophyta</taxon>
        <taxon>Magnoliopsida</taxon>
        <taxon>eudicotyledons</taxon>
        <taxon>Gunneridae</taxon>
        <taxon>Pentapetalae</taxon>
        <taxon>rosids</taxon>
        <taxon>fabids</taxon>
        <taxon>Malpighiales</taxon>
        <taxon>Ixonanthaceae</taxon>
        <taxon>Ixonanthes</taxon>
    </lineage>
</organism>
<dbReference type="PANTHER" id="PTHR34811:SF1">
    <property type="entry name" value="MATURASE K"/>
    <property type="match status" value="1"/>
</dbReference>
<dbReference type="EMBL" id="AB048381">
    <property type="protein sequence ID" value="BAB33401.1"/>
    <property type="molecule type" value="Genomic_DNA"/>
</dbReference>
<comment type="function">
    <text evidence="8 9">Usually encoded in the trnK tRNA gene intron. Probably assists in splicing its own and other chloroplast group II introns.</text>
</comment>
<comment type="similarity">
    <text evidence="2 8">Belongs to the intron maturase 2 family. MatK subfamily.</text>
</comment>
<dbReference type="PANTHER" id="PTHR34811">
    <property type="entry name" value="MATURASE K"/>
    <property type="match status" value="1"/>
</dbReference>
<evidence type="ECO:0000256" key="2">
    <source>
        <dbReference type="ARBA" id="ARBA00006621"/>
    </source>
</evidence>
<evidence type="ECO:0000256" key="9">
    <source>
        <dbReference type="RuleBase" id="RU004226"/>
    </source>
</evidence>
<geneLocation type="chloroplast" evidence="12"/>
<keyword evidence="5 8" id="KW-0507">mRNA processing</keyword>
<gene>
    <name evidence="8 12" type="primary">matK</name>
</gene>
<dbReference type="Pfam" id="PF01348">
    <property type="entry name" value="Intron_maturas2"/>
    <property type="match status" value="1"/>
</dbReference>
<dbReference type="InterPro" id="IPR024942">
    <property type="entry name" value="Maturase_MatK_N"/>
</dbReference>
<evidence type="ECO:0000256" key="8">
    <source>
        <dbReference type="HAMAP-Rule" id="MF_01390"/>
    </source>
</evidence>
<keyword evidence="6 8" id="KW-0819">tRNA processing</keyword>
<keyword evidence="4 9" id="KW-0934">Plastid</keyword>
<evidence type="ECO:0000313" key="12">
    <source>
        <dbReference type="EMBL" id="BAB33401.1"/>
    </source>
</evidence>
<keyword evidence="7 8" id="KW-0694">RNA-binding</keyword>
<keyword evidence="3 9" id="KW-0150">Chloroplast</keyword>
<dbReference type="Pfam" id="PF01824">
    <property type="entry name" value="MatK_N"/>
    <property type="match status" value="1"/>
</dbReference>
<comment type="subcellular location">
    <subcellularLocation>
        <location evidence="1 8">Plastid</location>
        <location evidence="1 8">Chloroplast</location>
    </subcellularLocation>
</comment>
<protein>
    <recommendedName>
        <fullName evidence="8">Maturase K</fullName>
    </recommendedName>
    <alternativeName>
        <fullName evidence="8">Intron maturase</fullName>
    </alternativeName>
</protein>
<name>Q9BBF7_9ROSI</name>
<evidence type="ECO:0000256" key="3">
    <source>
        <dbReference type="ARBA" id="ARBA00022528"/>
    </source>
</evidence>
<dbReference type="GO" id="GO:0006397">
    <property type="term" value="P:mRNA processing"/>
    <property type="evidence" value="ECO:0007669"/>
    <property type="project" value="UniProtKB-KW"/>
</dbReference>
<accession>Q9BBF7</accession>
<proteinExistence type="inferred from homology"/>
<dbReference type="InterPro" id="IPR002866">
    <property type="entry name" value="Maturase_MatK"/>
</dbReference>
<dbReference type="HAMAP" id="MF_01390">
    <property type="entry name" value="MatK"/>
    <property type="match status" value="1"/>
</dbReference>
<evidence type="ECO:0000256" key="5">
    <source>
        <dbReference type="ARBA" id="ARBA00022664"/>
    </source>
</evidence>
<evidence type="ECO:0000259" key="11">
    <source>
        <dbReference type="Pfam" id="PF01824"/>
    </source>
</evidence>
<feature type="domain" description="Maturase MatK N-terminal" evidence="11">
    <location>
        <begin position="3"/>
        <end position="335"/>
    </location>
</feature>